<feature type="domain" description="YbaK/aminoacyl-tRNA synthetase-associated" evidence="1">
    <location>
        <begin position="24"/>
        <end position="142"/>
    </location>
</feature>
<evidence type="ECO:0000313" key="2">
    <source>
        <dbReference type="EMBL" id="WCL54329.1"/>
    </source>
</evidence>
<dbReference type="Pfam" id="PF04073">
    <property type="entry name" value="tRNA_edit"/>
    <property type="match status" value="1"/>
</dbReference>
<gene>
    <name evidence="2" type="ORF">PH603_00980</name>
</gene>
<evidence type="ECO:0000313" key="3">
    <source>
        <dbReference type="Proteomes" id="UP001217500"/>
    </source>
</evidence>
<dbReference type="Proteomes" id="UP001217500">
    <property type="component" value="Chromosome"/>
</dbReference>
<dbReference type="RefSeq" id="WP_289504048.1">
    <property type="nucleotide sequence ID" value="NZ_CP116805.1"/>
</dbReference>
<dbReference type="EMBL" id="CP116805">
    <property type="protein sequence ID" value="WCL54329.1"/>
    <property type="molecule type" value="Genomic_DNA"/>
</dbReference>
<evidence type="ECO:0000259" key="1">
    <source>
        <dbReference type="Pfam" id="PF04073"/>
    </source>
</evidence>
<accession>A0AAF0BKI8</accession>
<dbReference type="Gene3D" id="3.90.960.10">
    <property type="entry name" value="YbaK/aminoacyl-tRNA synthetase-associated domain"/>
    <property type="match status" value="1"/>
</dbReference>
<protein>
    <submittedName>
        <fullName evidence="2">YbaK/EbsC family protein</fullName>
    </submittedName>
</protein>
<dbReference type="GO" id="GO:0002161">
    <property type="term" value="F:aminoacyl-tRNA deacylase activity"/>
    <property type="evidence" value="ECO:0007669"/>
    <property type="project" value="InterPro"/>
</dbReference>
<name>A0AAF0BKI8_9PROT</name>
<dbReference type="SUPFAM" id="SSF55826">
    <property type="entry name" value="YbaK/ProRS associated domain"/>
    <property type="match status" value="1"/>
</dbReference>
<sequence>MSMSPTIQTYLQKKGVAFDLMPHDRAVTAQRIARVAHIPGAELAKGVLLKSDHGYLVAVVPASHQIDLAELSHRLDERLGLASEAEASRMFPDCDPGAVPALGTAYDMRTIVDKRLDGIEDIYFEAGDHTTLVHVKRDAFARLMDGKTEHATIARRH</sequence>
<dbReference type="InterPro" id="IPR036754">
    <property type="entry name" value="YbaK/aa-tRNA-synt-asso_dom_sf"/>
</dbReference>
<reference evidence="2" key="1">
    <citation type="submission" date="2023-01" db="EMBL/GenBank/DDBJ databases">
        <title>The genome sequence of Kordiimonadaceae bacterium 6D33.</title>
        <authorList>
            <person name="Liu Y."/>
        </authorList>
    </citation>
    <scope>NUCLEOTIDE SEQUENCE</scope>
    <source>
        <strain evidence="2">6D33</strain>
    </source>
</reference>
<organism evidence="2 3">
    <name type="scientific">Gimibacter soli</name>
    <dbReference type="NCBI Taxonomy" id="3024400"/>
    <lineage>
        <taxon>Bacteria</taxon>
        <taxon>Pseudomonadati</taxon>
        <taxon>Pseudomonadota</taxon>
        <taxon>Alphaproteobacteria</taxon>
        <taxon>Kordiimonadales</taxon>
        <taxon>Temperatibacteraceae</taxon>
        <taxon>Gimibacter</taxon>
    </lineage>
</organism>
<dbReference type="KEGG" id="gso:PH603_00980"/>
<proteinExistence type="predicted"/>
<dbReference type="AlphaFoldDB" id="A0AAF0BKI8"/>
<dbReference type="InterPro" id="IPR007214">
    <property type="entry name" value="YbaK/aa-tRNA-synth-assoc-dom"/>
</dbReference>
<keyword evidence="3" id="KW-1185">Reference proteome</keyword>
<dbReference type="CDD" id="cd04332">
    <property type="entry name" value="YbaK_like"/>
    <property type="match status" value="1"/>
</dbReference>